<dbReference type="HOGENOM" id="CLU_065947_1_0_14"/>
<dbReference type="PANTHER" id="PTHR30399">
    <property type="entry name" value="UNCHARACTERIZED PROTEIN YGJP"/>
    <property type="match status" value="1"/>
</dbReference>
<dbReference type="CDD" id="cd07344">
    <property type="entry name" value="M48_yhfN_like"/>
    <property type="match status" value="1"/>
</dbReference>
<reference evidence="2 3" key="1">
    <citation type="journal article" date="2011" name="PLoS ONE">
        <title>Core proteome of the minimal cell: comparative proteomics of three mollicute species.</title>
        <authorList>
            <person name="Fisunov G.Y."/>
            <person name="Alexeev D.G."/>
            <person name="Bazaleev N.A."/>
            <person name="Ladygina V.G."/>
            <person name="Galyamina M.A."/>
            <person name="Kondratov I.G."/>
            <person name="Zhukova N.A."/>
            <person name="Serebryakova M.V."/>
            <person name="Demina I.A."/>
            <person name="Govorun V.M."/>
        </authorList>
    </citation>
    <scope>NUCLEOTIDE SEQUENCE [LARGE SCALE GENOMIC DNA]</scope>
    <source>
        <strain evidence="2 3">S6</strain>
    </source>
</reference>
<accession>A0A0F6CKE6</accession>
<dbReference type="EMBL" id="CP006916">
    <property type="protein sequence ID" value="AHB99568.1"/>
    <property type="molecule type" value="Genomic_DNA"/>
</dbReference>
<dbReference type="PANTHER" id="PTHR30399:SF1">
    <property type="entry name" value="UTP PYROPHOSPHATASE"/>
    <property type="match status" value="1"/>
</dbReference>
<dbReference type="Pfam" id="PF01863">
    <property type="entry name" value="YgjP-like"/>
    <property type="match status" value="1"/>
</dbReference>
<proteinExistence type="predicted"/>
<dbReference type="AlphaFoldDB" id="A0A0F6CKE6"/>
<dbReference type="GO" id="GO:0016787">
    <property type="term" value="F:hydrolase activity"/>
    <property type="evidence" value="ECO:0007669"/>
    <property type="project" value="UniProtKB-KW"/>
</dbReference>
<gene>
    <name evidence="2" type="ORF">GCW_01580</name>
</gene>
<dbReference type="InterPro" id="IPR002725">
    <property type="entry name" value="YgjP-like_metallopeptidase"/>
</dbReference>
<evidence type="ECO:0000313" key="2">
    <source>
        <dbReference type="EMBL" id="AHB99568.1"/>
    </source>
</evidence>
<evidence type="ECO:0000259" key="1">
    <source>
        <dbReference type="Pfam" id="PF01863"/>
    </source>
</evidence>
<name>A0A0F6CKE6_MYCGL</name>
<keyword evidence="2" id="KW-0378">Hydrolase</keyword>
<dbReference type="InterPro" id="IPR053136">
    <property type="entry name" value="UTP_pyrophosphatase-like"/>
</dbReference>
<protein>
    <submittedName>
        <fullName evidence="2">Metal-dependent hydrolase</fullName>
    </submittedName>
</protein>
<dbReference type="Gene3D" id="3.30.2010.10">
    <property type="entry name" value="Metalloproteases ('zincins'), catalytic domain"/>
    <property type="match status" value="1"/>
</dbReference>
<feature type="domain" description="YgjP-like metallopeptidase" evidence="1">
    <location>
        <begin position="32"/>
        <end position="239"/>
    </location>
</feature>
<evidence type="ECO:0000313" key="3">
    <source>
        <dbReference type="Proteomes" id="UP000018735"/>
    </source>
</evidence>
<dbReference type="eggNOG" id="COG1451">
    <property type="taxonomic scope" value="Bacteria"/>
</dbReference>
<dbReference type="KEGG" id="mgz:GCW_01580"/>
<organism evidence="2 3">
    <name type="scientific">Mycoplasmoides gallisepticum S6</name>
    <dbReference type="NCBI Taxonomy" id="1006581"/>
    <lineage>
        <taxon>Bacteria</taxon>
        <taxon>Bacillati</taxon>
        <taxon>Mycoplasmatota</taxon>
        <taxon>Mycoplasmoidales</taxon>
        <taxon>Mycoplasmoidaceae</taxon>
        <taxon>Mycoplasmoides</taxon>
    </lineage>
</organism>
<sequence>MKNMARNISKISKILMVGDLEVNVTKKKGIKNIYLKVKPPFGDIFVSCPLNCPDKSIVDFVLLKLNFVIKAKQNVLRNAEQFYTKFESGEKIYLWGQVFNLLIVDTKKPTSIQLREDNLIFNVDKDLDQNTKEKIFNNWSKKLLMYEMKKLIKNLEGIMGVKANEYRIRNMKTKWGTCNVDKKRIWISLRLVKKPIACLLYVLIHEMTHLIEQNHTKKFYKIVEHFLPNWKEINKLLKQ</sequence>
<dbReference type="Proteomes" id="UP000018735">
    <property type="component" value="Chromosome"/>
</dbReference>